<feature type="binding site" evidence="13">
    <location>
        <begin position="10"/>
        <end position="17"/>
    </location>
    <ligand>
        <name>ATP</name>
        <dbReference type="ChEBI" id="CHEBI:30616"/>
    </ligand>
</feature>
<evidence type="ECO:0000256" key="3">
    <source>
        <dbReference type="ARBA" id="ARBA00005790"/>
    </source>
</evidence>
<accession>A0A2U8GVM2</accession>
<evidence type="ECO:0000313" key="15">
    <source>
        <dbReference type="EMBL" id="AWI76485.1"/>
    </source>
</evidence>
<evidence type="ECO:0000256" key="12">
    <source>
        <dbReference type="ARBA" id="ARBA00048594"/>
    </source>
</evidence>
<dbReference type="Proteomes" id="UP000244930">
    <property type="component" value="Chromosome"/>
</dbReference>
<dbReference type="EMBL" id="CP022187">
    <property type="protein sequence ID" value="AWI76485.1"/>
    <property type="molecule type" value="Genomic_DNA"/>
</dbReference>
<comment type="catalytic activity">
    <reaction evidence="12 13">
        <text>GMP + ATP = GDP + ADP</text>
        <dbReference type="Rhea" id="RHEA:20780"/>
        <dbReference type="ChEBI" id="CHEBI:30616"/>
        <dbReference type="ChEBI" id="CHEBI:58115"/>
        <dbReference type="ChEBI" id="CHEBI:58189"/>
        <dbReference type="ChEBI" id="CHEBI:456216"/>
        <dbReference type="EC" id="2.7.4.8"/>
    </reaction>
</comment>
<dbReference type="InterPro" id="IPR008144">
    <property type="entry name" value="Guanylate_kin-like_dom"/>
</dbReference>
<name>A0A2U8GVM2_9RHOO</name>
<dbReference type="AlphaFoldDB" id="A0A2U8GVM2"/>
<dbReference type="InterPro" id="IPR008145">
    <property type="entry name" value="GK/Ca_channel_bsu"/>
</dbReference>
<sequence>MSGTLFIVTAPSGAGKTTLVRGLLERDPQVQLSISYATREPRPGEKNGREYHFVDVPTFRALRDRGEFLEWAEVHGNYYATSKVWLKEQIEQGRDTLLEIDWQGAQQVRKVFPAAVGVFILPPSLDELENRLRGRGTDSDDVINRRLLGARGEMRHVAEFDYVIINNELQVALEDLVAVVRASRLRNANQHQRHPQYFDFLEQD</sequence>
<proteinExistence type="inferred from homology"/>
<evidence type="ECO:0000256" key="10">
    <source>
        <dbReference type="ARBA" id="ARBA00022840"/>
    </source>
</evidence>
<dbReference type="InterPro" id="IPR027417">
    <property type="entry name" value="P-loop_NTPase"/>
</dbReference>
<feature type="domain" description="Guanylate kinase-like" evidence="14">
    <location>
        <begin position="3"/>
        <end position="181"/>
    </location>
</feature>
<dbReference type="Pfam" id="PF00625">
    <property type="entry name" value="Guanylate_kin"/>
    <property type="match status" value="1"/>
</dbReference>
<evidence type="ECO:0000313" key="16">
    <source>
        <dbReference type="Proteomes" id="UP000244930"/>
    </source>
</evidence>
<reference evidence="15 16" key="1">
    <citation type="submission" date="2017-06" db="EMBL/GenBank/DDBJ databases">
        <title>Azoarcus.</title>
        <authorList>
            <person name="Woo J.-H."/>
            <person name="Kim H.-S."/>
        </authorList>
    </citation>
    <scope>NUCLEOTIDE SEQUENCE [LARGE SCALE GENOMIC DNA]</scope>
    <source>
        <strain evidence="15 16">TSPY31</strain>
    </source>
</reference>
<organism evidence="15 16">
    <name type="scientific">Parazoarcus communis</name>
    <dbReference type="NCBI Taxonomy" id="41977"/>
    <lineage>
        <taxon>Bacteria</taxon>
        <taxon>Pseudomonadati</taxon>
        <taxon>Pseudomonadota</taxon>
        <taxon>Betaproteobacteria</taxon>
        <taxon>Rhodocyclales</taxon>
        <taxon>Zoogloeaceae</taxon>
        <taxon>Parazoarcus</taxon>
    </lineage>
</organism>
<protein>
    <recommendedName>
        <fullName evidence="5 13">Guanylate kinase</fullName>
        <ecNumber evidence="4 13">2.7.4.8</ecNumber>
    </recommendedName>
    <alternativeName>
        <fullName evidence="11 13">GMP kinase</fullName>
    </alternativeName>
</protein>
<evidence type="ECO:0000256" key="9">
    <source>
        <dbReference type="ARBA" id="ARBA00022777"/>
    </source>
</evidence>
<keyword evidence="16" id="KW-1185">Reference proteome</keyword>
<evidence type="ECO:0000256" key="8">
    <source>
        <dbReference type="ARBA" id="ARBA00022741"/>
    </source>
</evidence>
<keyword evidence="6 13" id="KW-0963">Cytoplasm</keyword>
<dbReference type="Gene3D" id="3.40.50.300">
    <property type="entry name" value="P-loop containing nucleotide triphosphate hydrolases"/>
    <property type="match status" value="1"/>
</dbReference>
<dbReference type="EC" id="2.7.4.8" evidence="4 13"/>
<comment type="function">
    <text evidence="1 13">Essential for recycling GMP and indirectly, cGMP.</text>
</comment>
<keyword evidence="8 13" id="KW-0547">Nucleotide-binding</keyword>
<evidence type="ECO:0000256" key="6">
    <source>
        <dbReference type="ARBA" id="ARBA00022490"/>
    </source>
</evidence>
<dbReference type="CDD" id="cd00071">
    <property type="entry name" value="GMPK"/>
    <property type="match status" value="1"/>
</dbReference>
<evidence type="ECO:0000259" key="14">
    <source>
        <dbReference type="PROSITE" id="PS50052"/>
    </source>
</evidence>
<evidence type="ECO:0000256" key="13">
    <source>
        <dbReference type="HAMAP-Rule" id="MF_00328"/>
    </source>
</evidence>
<dbReference type="PANTHER" id="PTHR23117">
    <property type="entry name" value="GUANYLATE KINASE-RELATED"/>
    <property type="match status" value="1"/>
</dbReference>
<dbReference type="GO" id="GO:0005524">
    <property type="term" value="F:ATP binding"/>
    <property type="evidence" value="ECO:0007669"/>
    <property type="project" value="UniProtKB-UniRule"/>
</dbReference>
<dbReference type="GO" id="GO:0005829">
    <property type="term" value="C:cytosol"/>
    <property type="evidence" value="ECO:0007669"/>
    <property type="project" value="TreeGrafter"/>
</dbReference>
<dbReference type="FunFam" id="3.30.63.10:FF:000005">
    <property type="entry name" value="Guanylate kinase"/>
    <property type="match status" value="1"/>
</dbReference>
<gene>
    <name evidence="13" type="primary">gmk</name>
    <name evidence="15" type="ORF">CEW83_15735</name>
</gene>
<dbReference type="NCBIfam" id="TIGR03263">
    <property type="entry name" value="guanyl_kin"/>
    <property type="match status" value="1"/>
</dbReference>
<dbReference type="RefSeq" id="WP_108950184.1">
    <property type="nucleotide sequence ID" value="NZ_CP022187.1"/>
</dbReference>
<keyword evidence="10 13" id="KW-0067">ATP-binding</keyword>
<dbReference type="KEGG" id="acom:CEW83_15735"/>
<comment type="subcellular location">
    <subcellularLocation>
        <location evidence="2 13">Cytoplasm</location>
    </subcellularLocation>
</comment>
<dbReference type="SMART" id="SM00072">
    <property type="entry name" value="GuKc"/>
    <property type="match status" value="1"/>
</dbReference>
<dbReference type="PANTHER" id="PTHR23117:SF13">
    <property type="entry name" value="GUANYLATE KINASE"/>
    <property type="match status" value="1"/>
</dbReference>
<evidence type="ECO:0000256" key="5">
    <source>
        <dbReference type="ARBA" id="ARBA00016296"/>
    </source>
</evidence>
<evidence type="ECO:0000256" key="1">
    <source>
        <dbReference type="ARBA" id="ARBA00003531"/>
    </source>
</evidence>
<evidence type="ECO:0000256" key="4">
    <source>
        <dbReference type="ARBA" id="ARBA00012961"/>
    </source>
</evidence>
<evidence type="ECO:0000256" key="7">
    <source>
        <dbReference type="ARBA" id="ARBA00022679"/>
    </source>
</evidence>
<dbReference type="HAMAP" id="MF_00328">
    <property type="entry name" value="Guanylate_kinase"/>
    <property type="match status" value="1"/>
</dbReference>
<dbReference type="PROSITE" id="PS50052">
    <property type="entry name" value="GUANYLATE_KINASE_2"/>
    <property type="match status" value="1"/>
</dbReference>
<dbReference type="InterPro" id="IPR017665">
    <property type="entry name" value="Guanylate_kinase"/>
</dbReference>
<dbReference type="SUPFAM" id="SSF52540">
    <property type="entry name" value="P-loop containing nucleoside triphosphate hydrolases"/>
    <property type="match status" value="1"/>
</dbReference>
<evidence type="ECO:0000256" key="2">
    <source>
        <dbReference type="ARBA" id="ARBA00004496"/>
    </source>
</evidence>
<dbReference type="Gene3D" id="3.30.63.10">
    <property type="entry name" value="Guanylate Kinase phosphate binding domain"/>
    <property type="match status" value="1"/>
</dbReference>
<evidence type="ECO:0000256" key="11">
    <source>
        <dbReference type="ARBA" id="ARBA00030128"/>
    </source>
</evidence>
<keyword evidence="9 13" id="KW-0418">Kinase</keyword>
<dbReference type="GO" id="GO:0004385">
    <property type="term" value="F:GMP kinase activity"/>
    <property type="evidence" value="ECO:0007669"/>
    <property type="project" value="UniProtKB-UniRule"/>
</dbReference>
<comment type="similarity">
    <text evidence="3 13">Belongs to the guanylate kinase family.</text>
</comment>
<keyword evidence="7 13" id="KW-0808">Transferase</keyword>